<evidence type="ECO:0000256" key="2">
    <source>
        <dbReference type="ARBA" id="ARBA00010979"/>
    </source>
</evidence>
<evidence type="ECO:0000313" key="7">
    <source>
        <dbReference type="EMBL" id="OCT72717.1"/>
    </source>
</evidence>
<name>A0A974CGS1_XENLA</name>
<evidence type="ECO:0000256" key="3">
    <source>
        <dbReference type="ARBA" id="ARBA00022553"/>
    </source>
</evidence>
<evidence type="ECO:0000313" key="8">
    <source>
        <dbReference type="Proteomes" id="UP000694892"/>
    </source>
</evidence>
<evidence type="ECO:0000259" key="6">
    <source>
        <dbReference type="Pfam" id="PF09368"/>
    </source>
</evidence>
<dbReference type="InterPro" id="IPR018972">
    <property type="entry name" value="Sas10_C_dom"/>
</dbReference>
<dbReference type="AlphaFoldDB" id="A0A974CGS1"/>
<sequence length="392" mass="46075">MKRGVEFDSDEEQMDSEDEVMPLDIHEEDEEEEEEEEEDDGDQSSMESDLEERRNDGLPDEMAWGQRKKIYYDTDYAEYSTKKVKKSKEEIDAEAEEEEEEAQNIQRRLAKSLNEEDYGLDFIEAFAEKQSEEKQSEQKIVKDLNKMSEKEKRKLLKKESPELLELMQDLKLKGSKYLQTKYQLYLNYCTNISYYLILKAKRISIHGHPVIERLVTYRNLINDLSVVDQRLSSEIKQLLTQDFKGTKVAQKDSSSLPKSSKKAATKRPLSEIQHEEDSDLDEEAALKYYKQMEENVLKKRNRGKDDLVTDLPSEEMDPNAKRAITYQIAKNKGLTPKRKKLDRNPRVKHREKFRRAKIRRKGQVREVRKEETRYSGELSGIRAGVKKSIKLK</sequence>
<feature type="region of interest" description="Disordered" evidence="5">
    <location>
        <begin position="81"/>
        <end position="103"/>
    </location>
</feature>
<evidence type="ECO:0000256" key="4">
    <source>
        <dbReference type="ARBA" id="ARBA00023242"/>
    </source>
</evidence>
<organism evidence="7 8">
    <name type="scientific">Xenopus laevis</name>
    <name type="common">African clawed frog</name>
    <dbReference type="NCBI Taxonomy" id="8355"/>
    <lineage>
        <taxon>Eukaryota</taxon>
        <taxon>Metazoa</taxon>
        <taxon>Chordata</taxon>
        <taxon>Craniata</taxon>
        <taxon>Vertebrata</taxon>
        <taxon>Euteleostomi</taxon>
        <taxon>Amphibia</taxon>
        <taxon>Batrachia</taxon>
        <taxon>Anura</taxon>
        <taxon>Pipoidea</taxon>
        <taxon>Pipidae</taxon>
        <taxon>Xenopodinae</taxon>
        <taxon>Xenopus</taxon>
        <taxon>Xenopus</taxon>
    </lineage>
</organism>
<feature type="region of interest" description="Disordered" evidence="5">
    <location>
        <begin position="1"/>
        <end position="63"/>
    </location>
</feature>
<dbReference type="GO" id="GO:0000462">
    <property type="term" value="P:maturation of SSU-rRNA from tricistronic rRNA transcript (SSU-rRNA, 5.8S rRNA, LSU-rRNA)"/>
    <property type="evidence" value="ECO:0007669"/>
    <property type="project" value="TreeGrafter"/>
</dbReference>
<dbReference type="OMA" id="EEYIRPQ"/>
<dbReference type="Pfam" id="PF09368">
    <property type="entry name" value="Sas10"/>
    <property type="match status" value="1"/>
</dbReference>
<accession>A0A974CGS1</accession>
<protein>
    <recommendedName>
        <fullName evidence="6">Sas10 C-terminal domain-containing protein</fullName>
    </recommendedName>
</protein>
<keyword evidence="3" id="KW-0597">Phosphoprotein</keyword>
<comment type="subcellular location">
    <subcellularLocation>
        <location evidence="1">Nucleus</location>
        <location evidence="1">Nucleolus</location>
    </subcellularLocation>
</comment>
<dbReference type="PANTHER" id="PTHR13237">
    <property type="entry name" value="SOMETHING ABOUT SILENCING PROTEIN 10-RELATED"/>
    <property type="match status" value="1"/>
</dbReference>
<evidence type="ECO:0000256" key="1">
    <source>
        <dbReference type="ARBA" id="ARBA00004604"/>
    </source>
</evidence>
<evidence type="ECO:0000256" key="5">
    <source>
        <dbReference type="SAM" id="MobiDB-lite"/>
    </source>
</evidence>
<feature type="compositionally biased region" description="Acidic residues" evidence="5">
    <location>
        <begin position="7"/>
        <end position="42"/>
    </location>
</feature>
<feature type="compositionally biased region" description="Acidic residues" evidence="5">
    <location>
        <begin position="91"/>
        <end position="102"/>
    </location>
</feature>
<reference evidence="8" key="1">
    <citation type="journal article" date="2016" name="Nature">
        <title>Genome evolution in the allotetraploid frog Xenopus laevis.</title>
        <authorList>
            <person name="Session A.M."/>
            <person name="Uno Y."/>
            <person name="Kwon T."/>
            <person name="Chapman J.A."/>
            <person name="Toyoda A."/>
            <person name="Takahashi S."/>
            <person name="Fukui A."/>
            <person name="Hikosaka A."/>
            <person name="Suzuki A."/>
            <person name="Kondo M."/>
            <person name="van Heeringen S.J."/>
            <person name="Quigley I."/>
            <person name="Heinz S."/>
            <person name="Ogino H."/>
            <person name="Ochi H."/>
            <person name="Hellsten U."/>
            <person name="Lyons J.B."/>
            <person name="Simakov O."/>
            <person name="Putnam N."/>
            <person name="Stites J."/>
            <person name="Kuroki Y."/>
            <person name="Tanaka T."/>
            <person name="Michiue T."/>
            <person name="Watanabe M."/>
            <person name="Bogdanovic O."/>
            <person name="Lister R."/>
            <person name="Georgiou G."/>
            <person name="Paranjpe S.S."/>
            <person name="van Kruijsbergen I."/>
            <person name="Shu S."/>
            <person name="Carlson J."/>
            <person name="Kinoshita T."/>
            <person name="Ohta Y."/>
            <person name="Mawaribuchi S."/>
            <person name="Jenkins J."/>
            <person name="Grimwood J."/>
            <person name="Schmutz J."/>
            <person name="Mitros T."/>
            <person name="Mozaffari S.V."/>
            <person name="Suzuki Y."/>
            <person name="Haramoto Y."/>
            <person name="Yamamoto T.S."/>
            <person name="Takagi C."/>
            <person name="Heald R."/>
            <person name="Miller K."/>
            <person name="Haudenschild C."/>
            <person name="Kitzman J."/>
            <person name="Nakayama T."/>
            <person name="Izutsu Y."/>
            <person name="Robert J."/>
            <person name="Fortriede J."/>
            <person name="Burns K."/>
            <person name="Lotay V."/>
            <person name="Karimi K."/>
            <person name="Yasuoka Y."/>
            <person name="Dichmann D.S."/>
            <person name="Flajnik M.F."/>
            <person name="Houston D.W."/>
            <person name="Shendure J."/>
            <person name="DuPasquier L."/>
            <person name="Vize P.D."/>
            <person name="Zorn A.M."/>
            <person name="Ito M."/>
            <person name="Marcotte E.M."/>
            <person name="Wallingford J.B."/>
            <person name="Ito Y."/>
            <person name="Asashima M."/>
            <person name="Ueno N."/>
            <person name="Matsuda Y."/>
            <person name="Veenstra G.J."/>
            <person name="Fujiyama A."/>
            <person name="Harland R.M."/>
            <person name="Taira M."/>
            <person name="Rokhsar D.S."/>
        </authorList>
    </citation>
    <scope>NUCLEOTIDE SEQUENCE [LARGE SCALE GENOMIC DNA]</scope>
    <source>
        <strain evidence="8">J</strain>
    </source>
</reference>
<feature type="region of interest" description="Disordered" evidence="5">
    <location>
        <begin position="249"/>
        <end position="278"/>
    </location>
</feature>
<dbReference type="GO" id="GO:0032040">
    <property type="term" value="C:small-subunit processome"/>
    <property type="evidence" value="ECO:0007669"/>
    <property type="project" value="TreeGrafter"/>
</dbReference>
<dbReference type="EMBL" id="CM004478">
    <property type="protein sequence ID" value="OCT72717.1"/>
    <property type="molecule type" value="Genomic_DNA"/>
</dbReference>
<gene>
    <name evidence="7" type="ORF">XELAEV_18035700mg</name>
</gene>
<feature type="domain" description="Sas10 C-terminal" evidence="6">
    <location>
        <begin position="320"/>
        <end position="391"/>
    </location>
</feature>
<keyword evidence="4" id="KW-0539">Nucleus</keyword>
<dbReference type="Proteomes" id="UP000694892">
    <property type="component" value="Chromosome 7L"/>
</dbReference>
<dbReference type="Pfam" id="PF04000">
    <property type="entry name" value="Sas10_Utp3"/>
    <property type="match status" value="1"/>
</dbReference>
<dbReference type="PANTHER" id="PTHR13237:SF8">
    <property type="entry name" value="SOMETHING ABOUT SILENCING PROTEIN 10"/>
    <property type="match status" value="1"/>
</dbReference>
<dbReference type="InterPro" id="IPR007146">
    <property type="entry name" value="Sas10/Utp3/C1D"/>
</dbReference>
<comment type="similarity">
    <text evidence="2">Belongs to the SAS10 family.</text>
</comment>
<proteinExistence type="inferred from homology"/>